<organism evidence="2 3">
    <name type="scientific">Phycomyces blakesleeanus</name>
    <dbReference type="NCBI Taxonomy" id="4837"/>
    <lineage>
        <taxon>Eukaryota</taxon>
        <taxon>Fungi</taxon>
        <taxon>Fungi incertae sedis</taxon>
        <taxon>Mucoromycota</taxon>
        <taxon>Mucoromycotina</taxon>
        <taxon>Mucoromycetes</taxon>
        <taxon>Mucorales</taxon>
        <taxon>Phycomycetaceae</taxon>
        <taxon>Phycomyces</taxon>
    </lineage>
</organism>
<dbReference type="EMBL" id="JBCLYO010000001">
    <property type="protein sequence ID" value="KAL0097016.1"/>
    <property type="molecule type" value="Genomic_DNA"/>
</dbReference>
<keyword evidence="1" id="KW-0812">Transmembrane</keyword>
<keyword evidence="1" id="KW-1133">Transmembrane helix</keyword>
<sequence>MESQLSVRFKKSLNLLRIYETQQSVGDCLYMAQVGSFLTFPSLFLLFYSYVFYSYFPFNSLYYFSIDQDFRLSSLYMSRRCIVIFMSKPFFVDYSNVHAHFLPLYFLSIIYIHIYIKCH</sequence>
<reference evidence="2 3" key="1">
    <citation type="submission" date="2024-04" db="EMBL/GenBank/DDBJ databases">
        <title>Symmetric and asymmetric DNA N6-adenine methylation regulates different biological responses in Mucorales.</title>
        <authorList>
            <consortium name="Lawrence Berkeley National Laboratory"/>
            <person name="Lax C."/>
            <person name="Mondo S.J."/>
            <person name="Osorio-Concepcion M."/>
            <person name="Muszewska A."/>
            <person name="Corrochano-Luque M."/>
            <person name="Gutierrez G."/>
            <person name="Riley R."/>
            <person name="Lipzen A."/>
            <person name="Guo J."/>
            <person name="Hundley H."/>
            <person name="Amirebrahimi M."/>
            <person name="Ng V."/>
            <person name="Lorenzo-Gutierrez D."/>
            <person name="Binder U."/>
            <person name="Yang J."/>
            <person name="Song Y."/>
            <person name="Canovas D."/>
            <person name="Navarro E."/>
            <person name="Freitag M."/>
            <person name="Gabaldon T."/>
            <person name="Grigoriev I.V."/>
            <person name="Corrochano L.M."/>
            <person name="Nicolas F.E."/>
            <person name="Garre V."/>
        </authorList>
    </citation>
    <scope>NUCLEOTIDE SEQUENCE [LARGE SCALE GENOMIC DNA]</scope>
    <source>
        <strain evidence="2 3">L51</strain>
    </source>
</reference>
<evidence type="ECO:0000313" key="2">
    <source>
        <dbReference type="EMBL" id="KAL0097016.1"/>
    </source>
</evidence>
<protein>
    <submittedName>
        <fullName evidence="2">Uncharacterized protein</fullName>
    </submittedName>
</protein>
<feature type="transmembrane region" description="Helical" evidence="1">
    <location>
        <begin position="37"/>
        <end position="56"/>
    </location>
</feature>
<keyword evidence="1" id="KW-0472">Membrane</keyword>
<keyword evidence="3" id="KW-1185">Reference proteome</keyword>
<name>A0ABR3BDV3_PHYBL</name>
<proteinExistence type="predicted"/>
<gene>
    <name evidence="2" type="ORF">J3Q64DRAFT_1043933</name>
</gene>
<evidence type="ECO:0000313" key="3">
    <source>
        <dbReference type="Proteomes" id="UP001448207"/>
    </source>
</evidence>
<accession>A0ABR3BDV3</accession>
<dbReference type="Proteomes" id="UP001448207">
    <property type="component" value="Unassembled WGS sequence"/>
</dbReference>
<feature type="transmembrane region" description="Helical" evidence="1">
    <location>
        <begin position="97"/>
        <end position="116"/>
    </location>
</feature>
<comment type="caution">
    <text evidence="2">The sequence shown here is derived from an EMBL/GenBank/DDBJ whole genome shotgun (WGS) entry which is preliminary data.</text>
</comment>
<evidence type="ECO:0000256" key="1">
    <source>
        <dbReference type="SAM" id="Phobius"/>
    </source>
</evidence>